<accession>A0A2N7QG08</accession>
<feature type="transmembrane region" description="Helical" evidence="8">
    <location>
        <begin position="251"/>
        <end position="271"/>
    </location>
</feature>
<keyword evidence="3" id="KW-0328">Glycosyltransferase</keyword>
<dbReference type="Pfam" id="PF13231">
    <property type="entry name" value="PMT_2"/>
    <property type="match status" value="1"/>
</dbReference>
<evidence type="ECO:0000256" key="7">
    <source>
        <dbReference type="ARBA" id="ARBA00023136"/>
    </source>
</evidence>
<dbReference type="PANTHER" id="PTHR33908:SF3">
    <property type="entry name" value="UNDECAPRENYL PHOSPHATE-ALPHA-4-AMINO-4-DEOXY-L-ARABINOSE ARABINOSYL TRANSFERASE"/>
    <property type="match status" value="1"/>
</dbReference>
<feature type="transmembrane region" description="Helical" evidence="8">
    <location>
        <begin position="7"/>
        <end position="25"/>
    </location>
</feature>
<evidence type="ECO:0000259" key="9">
    <source>
        <dbReference type="Pfam" id="PF13231"/>
    </source>
</evidence>
<keyword evidence="6 8" id="KW-1133">Transmembrane helix</keyword>
<dbReference type="InterPro" id="IPR050297">
    <property type="entry name" value="LipidA_mod_glycosyltrf_83"/>
</dbReference>
<evidence type="ECO:0000256" key="6">
    <source>
        <dbReference type="ARBA" id="ARBA00022989"/>
    </source>
</evidence>
<dbReference type="PANTHER" id="PTHR33908">
    <property type="entry name" value="MANNOSYLTRANSFERASE YKCB-RELATED"/>
    <property type="match status" value="1"/>
</dbReference>
<name>A0A2N7QG08_9BACT</name>
<evidence type="ECO:0000256" key="8">
    <source>
        <dbReference type="SAM" id="Phobius"/>
    </source>
</evidence>
<feature type="transmembrane region" description="Helical" evidence="8">
    <location>
        <begin position="336"/>
        <end position="357"/>
    </location>
</feature>
<feature type="transmembrane region" description="Helical" evidence="8">
    <location>
        <begin position="108"/>
        <end position="129"/>
    </location>
</feature>
<dbReference type="GO" id="GO:0009103">
    <property type="term" value="P:lipopolysaccharide biosynthetic process"/>
    <property type="evidence" value="ECO:0007669"/>
    <property type="project" value="UniProtKB-ARBA"/>
</dbReference>
<keyword evidence="7 8" id="KW-0472">Membrane</keyword>
<evidence type="ECO:0000256" key="2">
    <source>
        <dbReference type="ARBA" id="ARBA00022475"/>
    </source>
</evidence>
<evidence type="ECO:0000256" key="5">
    <source>
        <dbReference type="ARBA" id="ARBA00022692"/>
    </source>
</evidence>
<feature type="transmembrane region" description="Helical" evidence="8">
    <location>
        <begin position="312"/>
        <end position="330"/>
    </location>
</feature>
<evidence type="ECO:0000313" key="10">
    <source>
        <dbReference type="EMBL" id="PMP97873.1"/>
    </source>
</evidence>
<keyword evidence="5 8" id="KW-0812">Transmembrane</keyword>
<feature type="transmembrane region" description="Helical" evidence="8">
    <location>
        <begin position="207"/>
        <end position="230"/>
    </location>
</feature>
<gene>
    <name evidence="10" type="ORF">C0169_01770</name>
</gene>
<organism evidence="10 11">
    <name type="scientific">Thermodesulfobacterium geofontis</name>
    <dbReference type="NCBI Taxonomy" id="1295609"/>
    <lineage>
        <taxon>Bacteria</taxon>
        <taxon>Pseudomonadati</taxon>
        <taxon>Thermodesulfobacteriota</taxon>
        <taxon>Thermodesulfobacteria</taxon>
        <taxon>Thermodesulfobacteriales</taxon>
        <taxon>Thermodesulfobacteriaceae</taxon>
        <taxon>Thermodesulfobacterium</taxon>
    </lineage>
</organism>
<dbReference type="Proteomes" id="UP000235619">
    <property type="component" value="Unassembled WGS sequence"/>
</dbReference>
<keyword evidence="4" id="KW-0808">Transferase</keyword>
<evidence type="ECO:0000256" key="3">
    <source>
        <dbReference type="ARBA" id="ARBA00022676"/>
    </source>
</evidence>
<reference evidence="10 11" key="1">
    <citation type="submission" date="2018-01" db="EMBL/GenBank/DDBJ databases">
        <title>Metagenomic assembled genomes from two thermal pools in the Uzon Caldera, Kamchatka, Russia.</title>
        <authorList>
            <person name="Wilkins L."/>
            <person name="Ettinger C."/>
        </authorList>
    </citation>
    <scope>NUCLEOTIDE SEQUENCE [LARGE SCALE GENOMIC DNA]</scope>
    <source>
        <strain evidence="10">ARK-04</strain>
    </source>
</reference>
<feature type="domain" description="Glycosyltransferase RgtA/B/C/D-like" evidence="9">
    <location>
        <begin position="60"/>
        <end position="219"/>
    </location>
</feature>
<dbReference type="GO" id="GO:0016763">
    <property type="term" value="F:pentosyltransferase activity"/>
    <property type="evidence" value="ECO:0007669"/>
    <property type="project" value="TreeGrafter"/>
</dbReference>
<evidence type="ECO:0000313" key="11">
    <source>
        <dbReference type="Proteomes" id="UP000235619"/>
    </source>
</evidence>
<evidence type="ECO:0000256" key="4">
    <source>
        <dbReference type="ARBA" id="ARBA00022679"/>
    </source>
</evidence>
<feature type="transmembrane region" description="Helical" evidence="8">
    <location>
        <begin position="163"/>
        <end position="187"/>
    </location>
</feature>
<evidence type="ECO:0000256" key="1">
    <source>
        <dbReference type="ARBA" id="ARBA00004651"/>
    </source>
</evidence>
<feature type="transmembrane region" description="Helical" evidence="8">
    <location>
        <begin position="135"/>
        <end position="151"/>
    </location>
</feature>
<feature type="transmembrane region" description="Helical" evidence="8">
    <location>
        <begin position="283"/>
        <end position="305"/>
    </location>
</feature>
<protein>
    <recommendedName>
        <fullName evidence="9">Glycosyltransferase RgtA/B/C/D-like domain-containing protein</fullName>
    </recommendedName>
</protein>
<comment type="caution">
    <text evidence="10">The sequence shown here is derived from an EMBL/GenBank/DDBJ whole genome shotgun (WGS) entry which is preliminary data.</text>
</comment>
<proteinExistence type="predicted"/>
<keyword evidence="2" id="KW-1003">Cell membrane</keyword>
<dbReference type="AlphaFoldDB" id="A0A2N7QG08"/>
<comment type="subcellular location">
    <subcellularLocation>
        <location evidence="1">Cell membrane</location>
        <topology evidence="1">Multi-pass membrane protein</topology>
    </subcellularLocation>
</comment>
<dbReference type="GO" id="GO:0010041">
    <property type="term" value="P:response to iron(III) ion"/>
    <property type="evidence" value="ECO:0007669"/>
    <property type="project" value="TreeGrafter"/>
</dbReference>
<dbReference type="InterPro" id="IPR038731">
    <property type="entry name" value="RgtA/B/C-like"/>
</dbReference>
<dbReference type="GO" id="GO:0005886">
    <property type="term" value="C:plasma membrane"/>
    <property type="evidence" value="ECO:0007669"/>
    <property type="project" value="UniProtKB-SubCell"/>
</dbReference>
<feature type="transmembrane region" description="Helical" evidence="8">
    <location>
        <begin position="83"/>
        <end position="101"/>
    </location>
</feature>
<dbReference type="EMBL" id="PNJD01000111">
    <property type="protein sequence ID" value="PMP97873.1"/>
    <property type="molecule type" value="Genomic_DNA"/>
</dbReference>
<sequence length="448" mass="53688">MKNYKKYFLIFLIAFLILFIFSYFLPLLSYQEARKAVIIKETYYGNFLIPTYNSEPYFTKPPLHTWVSLPFYALGHIFSSEVFLMRLVSFLSYTLTGFIIYKIQKKDLFKTLLSLFILFSSFRFLSFIYRIDVEPLFILFTTASFYFLMRFKETLENKYVYLFYLFFAFAFLTRGPLHLFLLPAFLINAFIFKDRTILKLLFFLKGWLIFIFISFPWYIFGYLKFGAGVFQEFIYTDIFKRLAGSGKSDPFYYYFSALILNFLPWILLLLIKAKTLLKKDFSLFSAEPGFYFLVFFIPIFLLSFTGEKFDKYLLFLYPIVALFMSEILLWCYSQKFLLSLGAFLFILNLSAILLIQLNSLKDLNYKIDLIKINLPKKERIIFYQEENPLFIYYLGRPVPVVKEESKFLKYLKSGYGAFTTEEIRNLIPYRIFPDPYKKGKIWYYYKLT</sequence>